<proteinExistence type="inferred from homology"/>
<evidence type="ECO:0000256" key="2">
    <source>
        <dbReference type="ARBA" id="ARBA00005389"/>
    </source>
</evidence>
<feature type="region of interest" description="Disordered" evidence="7">
    <location>
        <begin position="161"/>
        <end position="206"/>
    </location>
</feature>
<dbReference type="InParanoid" id="A0A507B8T7"/>
<keyword evidence="5 6" id="KW-0539">Nucleus</keyword>
<evidence type="ECO:0000256" key="4">
    <source>
        <dbReference type="ARBA" id="ARBA00023163"/>
    </source>
</evidence>
<keyword evidence="9" id="KW-1185">Reference proteome</keyword>
<name>A0A507B8T7_9PEZI</name>
<feature type="compositionally biased region" description="Low complexity" evidence="7">
    <location>
        <begin position="171"/>
        <end position="186"/>
    </location>
</feature>
<keyword evidence="4 6" id="KW-0804">Transcription</keyword>
<feature type="compositionally biased region" description="Acidic residues" evidence="7">
    <location>
        <begin position="235"/>
        <end position="246"/>
    </location>
</feature>
<dbReference type="InterPro" id="IPR019145">
    <property type="entry name" value="Mediator_Med10"/>
</dbReference>
<comment type="subcellular location">
    <subcellularLocation>
        <location evidence="1 6">Nucleus</location>
    </subcellularLocation>
</comment>
<dbReference type="OrthoDB" id="337270at2759"/>
<evidence type="ECO:0000313" key="9">
    <source>
        <dbReference type="Proteomes" id="UP000319257"/>
    </source>
</evidence>
<evidence type="ECO:0000256" key="1">
    <source>
        <dbReference type="ARBA" id="ARBA00004123"/>
    </source>
</evidence>
<keyword evidence="6" id="KW-0010">Activator</keyword>
<dbReference type="Proteomes" id="UP000319257">
    <property type="component" value="Unassembled WGS sequence"/>
</dbReference>
<dbReference type="GO" id="GO:0003712">
    <property type="term" value="F:transcription coregulator activity"/>
    <property type="evidence" value="ECO:0007669"/>
    <property type="project" value="InterPro"/>
</dbReference>
<evidence type="ECO:0000256" key="7">
    <source>
        <dbReference type="SAM" id="MobiDB-lite"/>
    </source>
</evidence>
<keyword evidence="3 6" id="KW-0805">Transcription regulation</keyword>
<comment type="caution">
    <text evidence="8">The sequence shown here is derived from an EMBL/GenBank/DDBJ whole genome shotgun (WGS) entry which is preliminary data.</text>
</comment>
<dbReference type="GO" id="GO:0006357">
    <property type="term" value="P:regulation of transcription by RNA polymerase II"/>
    <property type="evidence" value="ECO:0007669"/>
    <property type="project" value="InterPro"/>
</dbReference>
<dbReference type="GO" id="GO:0016592">
    <property type="term" value="C:mediator complex"/>
    <property type="evidence" value="ECO:0007669"/>
    <property type="project" value="InterPro"/>
</dbReference>
<dbReference type="STRING" id="1093900.A0A507B8T7"/>
<sequence>MAPIEGTSVDGINHIEDQIKDTIQSLYQLLVQVNTYDATPAARDRPTRDVLTAEVRSLSNSLQAIHRSALASETDGPGLPQKLPSIPQELIQYVEAGRNPDIYTREFVELVRRLNQLMRGKNAAFASFRDILADQIRAAMPELNSDVDRVLTNHAEQAAAPLTNGEGSGAGPDAEPAAAASSSAPAVQQAEGPAADSYDDPSDAGQQAQTVLVNGVHEGLDDGDLAQEGPNGGDVPEDGPNDEDLETPNGGDLRQEGINGGDLVQEGLNGADFAHEDFNVEEQLDDAQPFVLPLRPHAALPAPYVPGPRTGWPEATRLDPIPEEGTPQLTQLVLQQGLQQIAQEYVRRRAAPQAAQQEQMNLDWSQRLRECQLHACLILRLFAGRD</sequence>
<evidence type="ECO:0000256" key="5">
    <source>
        <dbReference type="ARBA" id="ARBA00023242"/>
    </source>
</evidence>
<evidence type="ECO:0000313" key="8">
    <source>
        <dbReference type="EMBL" id="TPX13799.1"/>
    </source>
</evidence>
<protein>
    <recommendedName>
        <fullName evidence="6">Mediator of RNA polymerase II transcription subunit 10</fullName>
    </recommendedName>
    <alternativeName>
        <fullName evidence="6">Mediator complex subunit 10</fullName>
    </alternativeName>
</protein>
<accession>A0A507B8T7</accession>
<gene>
    <name evidence="6" type="primary">MED10</name>
    <name evidence="8" type="ORF">E0L32_005743</name>
</gene>
<dbReference type="Pfam" id="PF09748">
    <property type="entry name" value="Med10"/>
    <property type="match status" value="1"/>
</dbReference>
<evidence type="ECO:0000256" key="6">
    <source>
        <dbReference type="RuleBase" id="RU364146"/>
    </source>
</evidence>
<comment type="subunit">
    <text evidence="6">Component of the Mediator complex.</text>
</comment>
<comment type="function">
    <text evidence="6">Component of the Mediator complex, a coactivator involved in the regulated transcription of nearly all RNA polymerase II-dependent genes. Mediator functions as a bridge to convey information from gene-specific regulatory proteins to the basal RNA polymerase II transcription machinery. Mediator is recruited to promoters by direct interactions with regulatory proteins and serves as a scaffold for the assembly of a functional preinitiation complex with RNA polymerase II and the general transcription factors.</text>
</comment>
<organism evidence="8 9">
    <name type="scientific">Thyridium curvatum</name>
    <dbReference type="NCBI Taxonomy" id="1093900"/>
    <lineage>
        <taxon>Eukaryota</taxon>
        <taxon>Fungi</taxon>
        <taxon>Dikarya</taxon>
        <taxon>Ascomycota</taxon>
        <taxon>Pezizomycotina</taxon>
        <taxon>Sordariomycetes</taxon>
        <taxon>Sordariomycetidae</taxon>
        <taxon>Thyridiales</taxon>
        <taxon>Thyridiaceae</taxon>
        <taxon>Thyridium</taxon>
    </lineage>
</organism>
<evidence type="ECO:0000256" key="3">
    <source>
        <dbReference type="ARBA" id="ARBA00023015"/>
    </source>
</evidence>
<comment type="similarity">
    <text evidence="2 6">Belongs to the Mediator complex subunit 10 family.</text>
</comment>
<feature type="region of interest" description="Disordered" evidence="7">
    <location>
        <begin position="219"/>
        <end position="266"/>
    </location>
</feature>
<reference evidence="8 9" key="1">
    <citation type="submission" date="2019-06" db="EMBL/GenBank/DDBJ databases">
        <title>Draft genome sequence of the filamentous fungus Phialemoniopsis curvata isolated from diesel fuel.</title>
        <authorList>
            <person name="Varaljay V.A."/>
            <person name="Lyon W.J."/>
            <person name="Crouch A.L."/>
            <person name="Drake C.E."/>
            <person name="Hollomon J.M."/>
            <person name="Nadeau L.J."/>
            <person name="Nunn H.S."/>
            <person name="Stevenson B.S."/>
            <person name="Bojanowski C.L."/>
            <person name="Crookes-Goodson W.J."/>
        </authorList>
    </citation>
    <scope>NUCLEOTIDE SEQUENCE [LARGE SCALE GENOMIC DNA]</scope>
    <source>
        <strain evidence="8 9">D216</strain>
    </source>
</reference>
<dbReference type="EMBL" id="SKBQ01000031">
    <property type="protein sequence ID" value="TPX13799.1"/>
    <property type="molecule type" value="Genomic_DNA"/>
</dbReference>
<dbReference type="AlphaFoldDB" id="A0A507B8T7"/>